<gene>
    <name evidence="4" type="ORF">E5676_scaffold142G002070</name>
</gene>
<dbReference type="Proteomes" id="UP000321947">
    <property type="component" value="Unassembled WGS sequence"/>
</dbReference>
<dbReference type="AlphaFoldDB" id="A0A5D3DIW3"/>
<dbReference type="EMBL" id="SSTD01004586">
    <property type="protein sequence ID" value="TYK23179.1"/>
    <property type="molecule type" value="Genomic_DNA"/>
</dbReference>
<reference evidence="4 5" key="1">
    <citation type="submission" date="2019-08" db="EMBL/GenBank/DDBJ databases">
        <title>Draft genome sequences of two oriental melons (Cucumis melo L. var makuwa).</title>
        <authorList>
            <person name="Kwon S.-Y."/>
        </authorList>
    </citation>
    <scope>NUCLEOTIDE SEQUENCE [LARGE SCALE GENOMIC DNA]</scope>
    <source>
        <strain evidence="5">cv. Chang Bougi</strain>
        <tissue evidence="4">Leaf</tissue>
    </source>
</reference>
<dbReference type="InterPro" id="IPR013103">
    <property type="entry name" value="RVT_2"/>
</dbReference>
<evidence type="ECO:0000313" key="4">
    <source>
        <dbReference type="EMBL" id="TYK23179.1"/>
    </source>
</evidence>
<feature type="domain" description="Integrase catalytic" evidence="3">
    <location>
        <begin position="333"/>
        <end position="411"/>
    </location>
</feature>
<dbReference type="PANTHER" id="PTHR42648">
    <property type="entry name" value="TRANSPOSASE, PUTATIVE-RELATED"/>
    <property type="match status" value="1"/>
</dbReference>
<accession>A0A5D3DIW3</accession>
<dbReference type="Gene3D" id="3.30.420.10">
    <property type="entry name" value="Ribonuclease H-like superfamily/Ribonuclease H"/>
    <property type="match status" value="1"/>
</dbReference>
<comment type="caution">
    <text evidence="4">The sequence shown here is derived from an EMBL/GenBank/DDBJ whole genome shotgun (WGS) entry which is preliminary data.</text>
</comment>
<dbReference type="Pfam" id="PF07727">
    <property type="entry name" value="RVT_2"/>
    <property type="match status" value="2"/>
</dbReference>
<dbReference type="Pfam" id="PF14223">
    <property type="entry name" value="Retrotran_gag_2"/>
    <property type="match status" value="1"/>
</dbReference>
<dbReference type="SUPFAM" id="SSF56672">
    <property type="entry name" value="DNA/RNA polymerases"/>
    <property type="match status" value="1"/>
</dbReference>
<keyword evidence="1" id="KW-0479">Metal-binding</keyword>
<dbReference type="SUPFAM" id="SSF53098">
    <property type="entry name" value="Ribonuclease H-like"/>
    <property type="match status" value="1"/>
</dbReference>
<dbReference type="GO" id="GO:0003676">
    <property type="term" value="F:nucleic acid binding"/>
    <property type="evidence" value="ECO:0007669"/>
    <property type="project" value="InterPro"/>
</dbReference>
<evidence type="ECO:0000256" key="1">
    <source>
        <dbReference type="ARBA" id="ARBA00022723"/>
    </source>
</evidence>
<dbReference type="InterPro" id="IPR001584">
    <property type="entry name" value="Integrase_cat-core"/>
</dbReference>
<evidence type="ECO:0000256" key="2">
    <source>
        <dbReference type="ARBA" id="ARBA00022801"/>
    </source>
</evidence>
<evidence type="ECO:0000313" key="5">
    <source>
        <dbReference type="Proteomes" id="UP000321947"/>
    </source>
</evidence>
<dbReference type="GO" id="GO:0016787">
    <property type="term" value="F:hydrolase activity"/>
    <property type="evidence" value="ECO:0007669"/>
    <property type="project" value="UniProtKB-KW"/>
</dbReference>
<dbReference type="InterPro" id="IPR012337">
    <property type="entry name" value="RNaseH-like_sf"/>
</dbReference>
<dbReference type="InterPro" id="IPR057670">
    <property type="entry name" value="SH3_retrovirus"/>
</dbReference>
<dbReference type="InterPro" id="IPR043502">
    <property type="entry name" value="DNA/RNA_pol_sf"/>
</dbReference>
<protein>
    <submittedName>
        <fullName evidence="4">Gag-pol polyprotein</fullName>
    </submittedName>
</protein>
<organism evidence="4 5">
    <name type="scientific">Cucumis melo var. makuwa</name>
    <name type="common">Oriental melon</name>
    <dbReference type="NCBI Taxonomy" id="1194695"/>
    <lineage>
        <taxon>Eukaryota</taxon>
        <taxon>Viridiplantae</taxon>
        <taxon>Streptophyta</taxon>
        <taxon>Embryophyta</taxon>
        <taxon>Tracheophyta</taxon>
        <taxon>Spermatophyta</taxon>
        <taxon>Magnoliopsida</taxon>
        <taxon>eudicotyledons</taxon>
        <taxon>Gunneridae</taxon>
        <taxon>Pentapetalae</taxon>
        <taxon>rosids</taxon>
        <taxon>fabids</taxon>
        <taxon>Cucurbitales</taxon>
        <taxon>Cucurbitaceae</taxon>
        <taxon>Benincaseae</taxon>
        <taxon>Cucumis</taxon>
    </lineage>
</organism>
<name>A0A5D3DIW3_CUCMM</name>
<proteinExistence type="predicted"/>
<evidence type="ECO:0000259" key="3">
    <source>
        <dbReference type="PROSITE" id="PS50994"/>
    </source>
</evidence>
<dbReference type="GO" id="GO:0015074">
    <property type="term" value="P:DNA integration"/>
    <property type="evidence" value="ECO:0007669"/>
    <property type="project" value="InterPro"/>
</dbReference>
<dbReference type="Pfam" id="PF25597">
    <property type="entry name" value="SH3_retrovirus"/>
    <property type="match status" value="1"/>
</dbReference>
<dbReference type="PROSITE" id="PS50994">
    <property type="entry name" value="INTEGRASE"/>
    <property type="match status" value="1"/>
</dbReference>
<dbReference type="GO" id="GO:0046872">
    <property type="term" value="F:metal ion binding"/>
    <property type="evidence" value="ECO:0007669"/>
    <property type="project" value="UniProtKB-KW"/>
</dbReference>
<dbReference type="InterPro" id="IPR039537">
    <property type="entry name" value="Retrotran_Ty1/copia-like"/>
</dbReference>
<sequence>MEIIREGPAASRPLVLDGKNYSYWKPRMIFFIKTLDGKAWRALVSGYKPPMVTVDGASVPKPEVDWTNAEEQASVGNARAINAIFNGVDLNVFKLINSCTTTKEAWKILKVAYEGTSKVKISRLQLITSKFEALRMAEDESVSKYNERVLEIANDSLLLGEKIHESKIVRKVLHSLPRKFDVKRKQERVAFTSAYEHETIENQSDNEVNQDESIAHLTKQFSKMARKFKSMNTAGKTVRTGRYDGENSTRKAECPTFLRRQKKNYYATLSDEDSNDDEVNNGMNACTTCTDNLDLMLNSGQNGVSKYGLGFYASMQSAKSTSEVRFVPASVKTEQTGIHHEYSAPITSQQNGVVERKNRTLQEMARVMIHAKSLPLHFLAEAVNTTCHIHNRITIRSGTNVTLYELWKGRKLNVKYFHIFGSTCYILADREYHQKWDAKSEHGLFLGYSQNRRAYRVFNNRTEMVMETINVVVDDYNNNDKQIDDEEDEASEETIAPTSTPIVVPKEDTEATNIELSPKSISKRATTEGTLTILSSHVRKNHPLSSIIGDPSAGIIARRKDKAMQEELLQFKRKNVWTLVPKLDEANIIGTKWIFKNKTDESGCVIRNKARLVAQGYAQVEGVDFDETFAPVAKLEAIRLLLRFVDSEFPQYIYKLNKALYGLKQAPRAWYECLTMYLGEKGYSREETDKTLFINRTSTHLIVAQIYVDDIIFGGFPKTLVNNFIDTIKSEFEMSLVGKLSCFLGLQIKQRSESIFISQKKYAKNIVKNFGLDQSQYKRTPTTTHAKITEDIVGIAVDHKLYRSMIGSLLYLTASRPDIAYAVGICARYQSDPRISHLNAVK</sequence>
<keyword evidence="2" id="KW-0378">Hydrolase</keyword>
<dbReference type="PANTHER" id="PTHR42648:SF21">
    <property type="entry name" value="CYSTEINE-RICH RLK (RECEPTOR-LIKE PROTEIN KINASE) 8"/>
    <property type="match status" value="1"/>
</dbReference>
<dbReference type="InterPro" id="IPR036397">
    <property type="entry name" value="RNaseH_sf"/>
</dbReference>